<dbReference type="Gene3D" id="3.20.20.30">
    <property type="entry name" value="Luciferase-like domain"/>
    <property type="match status" value="1"/>
</dbReference>
<organism evidence="8 9">
    <name type="scientific">Rhodovarius crocodyli</name>
    <dbReference type="NCBI Taxonomy" id="1979269"/>
    <lineage>
        <taxon>Bacteria</taxon>
        <taxon>Pseudomonadati</taxon>
        <taxon>Pseudomonadota</taxon>
        <taxon>Alphaproteobacteria</taxon>
        <taxon>Acetobacterales</taxon>
        <taxon>Roseomonadaceae</taxon>
        <taxon>Rhodovarius</taxon>
    </lineage>
</organism>
<dbReference type="GO" id="GO:0004497">
    <property type="term" value="F:monooxygenase activity"/>
    <property type="evidence" value="ECO:0007669"/>
    <property type="project" value="UniProtKB-KW"/>
</dbReference>
<dbReference type="GO" id="GO:0016705">
    <property type="term" value="F:oxidoreductase activity, acting on paired donors, with incorporation or reduction of molecular oxygen"/>
    <property type="evidence" value="ECO:0007669"/>
    <property type="project" value="InterPro"/>
</dbReference>
<evidence type="ECO:0000259" key="7">
    <source>
        <dbReference type="Pfam" id="PF00296"/>
    </source>
</evidence>
<gene>
    <name evidence="8" type="ORF">EOD42_22070</name>
</gene>
<feature type="domain" description="Luciferase-like" evidence="7">
    <location>
        <begin position="30"/>
        <end position="388"/>
    </location>
</feature>
<dbReference type="NCBIfam" id="TIGR03860">
    <property type="entry name" value="FMN_nitrolo"/>
    <property type="match status" value="1"/>
</dbReference>
<feature type="binding site" evidence="6">
    <location>
        <position position="231"/>
    </location>
    <ligand>
        <name>FMN</name>
        <dbReference type="ChEBI" id="CHEBI:58210"/>
    </ligand>
</feature>
<evidence type="ECO:0000256" key="5">
    <source>
        <dbReference type="ARBA" id="ARBA00033748"/>
    </source>
</evidence>
<dbReference type="InterPro" id="IPR016215">
    <property type="entry name" value="NTA_MOA"/>
</dbReference>
<dbReference type="SUPFAM" id="SSF51679">
    <property type="entry name" value="Bacterial luciferase-like"/>
    <property type="match status" value="1"/>
</dbReference>
<evidence type="ECO:0000256" key="4">
    <source>
        <dbReference type="ARBA" id="ARBA00023033"/>
    </source>
</evidence>
<dbReference type="Pfam" id="PF00296">
    <property type="entry name" value="Bac_luciferase"/>
    <property type="match status" value="1"/>
</dbReference>
<keyword evidence="4" id="KW-0503">Monooxygenase</keyword>
<evidence type="ECO:0000256" key="2">
    <source>
        <dbReference type="ARBA" id="ARBA00022643"/>
    </source>
</evidence>
<evidence type="ECO:0000256" key="3">
    <source>
        <dbReference type="ARBA" id="ARBA00023002"/>
    </source>
</evidence>
<keyword evidence="1 6" id="KW-0285">Flavoprotein</keyword>
<dbReference type="EMBL" id="SACL01000010">
    <property type="protein sequence ID" value="RVT91652.1"/>
    <property type="molecule type" value="Genomic_DNA"/>
</dbReference>
<dbReference type="OrthoDB" id="6752030at2"/>
<comment type="similarity">
    <text evidence="5">Belongs to the NtaA/SnaA/DszA monooxygenase family.</text>
</comment>
<dbReference type="Proteomes" id="UP000282957">
    <property type="component" value="Unassembled WGS sequence"/>
</dbReference>
<evidence type="ECO:0000256" key="6">
    <source>
        <dbReference type="PIRSR" id="PIRSR000337-1"/>
    </source>
</evidence>
<accession>A0A437M213</accession>
<dbReference type="AlphaFoldDB" id="A0A437M213"/>
<dbReference type="InterPro" id="IPR036661">
    <property type="entry name" value="Luciferase-like_sf"/>
</dbReference>
<dbReference type="InterPro" id="IPR011251">
    <property type="entry name" value="Luciferase-like_dom"/>
</dbReference>
<keyword evidence="2 6" id="KW-0288">FMN</keyword>
<keyword evidence="9" id="KW-1185">Reference proteome</keyword>
<feature type="binding site" evidence="6">
    <location>
        <position position="159"/>
    </location>
    <ligand>
        <name>FMN</name>
        <dbReference type="ChEBI" id="CHEBI:58210"/>
    </ligand>
</feature>
<dbReference type="PIRSF" id="PIRSF000337">
    <property type="entry name" value="NTA_MOA"/>
    <property type="match status" value="1"/>
</dbReference>
<feature type="binding site" evidence="6">
    <location>
        <position position="59"/>
    </location>
    <ligand>
        <name>FMN</name>
        <dbReference type="ChEBI" id="CHEBI:58210"/>
    </ligand>
</feature>
<protein>
    <submittedName>
        <fullName evidence="8">LLM class flavin-dependent oxidoreductase</fullName>
    </submittedName>
</protein>
<dbReference type="PANTHER" id="PTHR30011:SF16">
    <property type="entry name" value="C2H2 FINGER DOMAIN TRANSCRIPTION FACTOR (EUROFUNG)-RELATED"/>
    <property type="match status" value="1"/>
</dbReference>
<name>A0A437M213_9PROT</name>
<feature type="binding site" evidence="6">
    <location>
        <position position="155"/>
    </location>
    <ligand>
        <name>FMN</name>
        <dbReference type="ChEBI" id="CHEBI:58210"/>
    </ligand>
</feature>
<reference evidence="8 9" key="1">
    <citation type="submission" date="2019-01" db="EMBL/GenBank/DDBJ databases">
        <authorList>
            <person name="Chen W.-M."/>
        </authorList>
    </citation>
    <scope>NUCLEOTIDE SEQUENCE [LARGE SCALE GENOMIC DNA]</scope>
    <source>
        <strain evidence="8 9">CCP-6</strain>
    </source>
</reference>
<proteinExistence type="inferred from homology"/>
<feature type="binding site" evidence="6">
    <location>
        <position position="105"/>
    </location>
    <ligand>
        <name>FMN</name>
        <dbReference type="ChEBI" id="CHEBI:58210"/>
    </ligand>
</feature>
<dbReference type="PANTHER" id="PTHR30011">
    <property type="entry name" value="ALKANESULFONATE MONOOXYGENASE-RELATED"/>
    <property type="match status" value="1"/>
</dbReference>
<evidence type="ECO:0000256" key="1">
    <source>
        <dbReference type="ARBA" id="ARBA00022630"/>
    </source>
</evidence>
<sequence length="459" mass="50008">MARRPLILNAVLMDCAGDIAHGLWSHPRDQSHRHNELDYWTGIARTLEAGGFDTLFLADVIGANDVYGGGPAAALRHAVQVPIGDPMLLVSAMAAATRSLGFGVTMNTSYSHPALLARSFSTLDHLTQGRVAWNIVTGFADSAARAMGDAAQIPHDERYDRAEDFLAAAYGLWEGSWDDDALVIDKAARVFTRPEGVRAIEHKGPWHRVSGIHLQSPSPQRTPLLFQAGASARGQEFAARHAECVFISGSPAQAREIVRDLRARAARHGRGRDDLRILVGVLPVLGRTEAEARDRFEEYARHASPEGGLTHFSQQTGIDLAALDPDEPIVERPTEAAQSFLEAVTKRAQGRVWTVRQVRESMRLGCRNQAVVGTAVQVADALQAFVEEADVDGFNILRTVVPECFEDVSALLIPELRSRGLVRPAPAEGPLRQRLFGHARLPANHPGAAFRHHPALQEA</sequence>
<dbReference type="RefSeq" id="WP_127789756.1">
    <property type="nucleotide sequence ID" value="NZ_SACL01000010.1"/>
</dbReference>
<comment type="caution">
    <text evidence="8">The sequence shown here is derived from an EMBL/GenBank/DDBJ whole genome shotgun (WGS) entry which is preliminary data.</text>
</comment>
<keyword evidence="3" id="KW-0560">Oxidoreductase</keyword>
<evidence type="ECO:0000313" key="9">
    <source>
        <dbReference type="Proteomes" id="UP000282957"/>
    </source>
</evidence>
<dbReference type="InterPro" id="IPR051260">
    <property type="entry name" value="Diverse_substr_monoxygenases"/>
</dbReference>
<evidence type="ECO:0000313" key="8">
    <source>
        <dbReference type="EMBL" id="RVT91652.1"/>
    </source>
</evidence>